<dbReference type="CDD" id="cd06171">
    <property type="entry name" value="Sigma70_r4"/>
    <property type="match status" value="1"/>
</dbReference>
<proteinExistence type="inferred from homology"/>
<dbReference type="PANTHER" id="PTHR43133:SF62">
    <property type="entry name" value="RNA POLYMERASE SIGMA FACTOR SIGZ"/>
    <property type="match status" value="1"/>
</dbReference>
<dbReference type="Pfam" id="PF08281">
    <property type="entry name" value="Sigma70_r4_2"/>
    <property type="match status" value="1"/>
</dbReference>
<keyword evidence="2 6" id="KW-0805">Transcription regulation</keyword>
<dbReference type="Proteomes" id="UP000597444">
    <property type="component" value="Unassembled WGS sequence"/>
</dbReference>
<dbReference type="GO" id="GO:0016987">
    <property type="term" value="F:sigma factor activity"/>
    <property type="evidence" value="ECO:0007669"/>
    <property type="project" value="UniProtKB-KW"/>
</dbReference>
<dbReference type="AlphaFoldDB" id="A0A8J3IKC2"/>
<name>A0A8J3IKC2_9CHLR</name>
<dbReference type="InterPro" id="IPR013249">
    <property type="entry name" value="RNA_pol_sigma70_r4_t2"/>
</dbReference>
<dbReference type="InterPro" id="IPR036388">
    <property type="entry name" value="WH-like_DNA-bd_sf"/>
</dbReference>
<evidence type="ECO:0000313" key="9">
    <source>
        <dbReference type="EMBL" id="GHO95373.1"/>
    </source>
</evidence>
<evidence type="ECO:0000259" key="7">
    <source>
        <dbReference type="Pfam" id="PF04542"/>
    </source>
</evidence>
<dbReference type="Gene3D" id="1.10.1740.10">
    <property type="match status" value="1"/>
</dbReference>
<evidence type="ECO:0000256" key="1">
    <source>
        <dbReference type="ARBA" id="ARBA00010641"/>
    </source>
</evidence>
<keyword evidence="4 6" id="KW-0238">DNA-binding</keyword>
<protein>
    <recommendedName>
        <fullName evidence="6">RNA polymerase sigma factor</fullName>
    </recommendedName>
</protein>
<keyword evidence="9" id="KW-0240">DNA-directed RNA polymerase</keyword>
<comment type="caution">
    <text evidence="9">The sequence shown here is derived from an EMBL/GenBank/DDBJ whole genome shotgun (WGS) entry which is preliminary data.</text>
</comment>
<keyword evidence="5 6" id="KW-0804">Transcription</keyword>
<evidence type="ECO:0000259" key="8">
    <source>
        <dbReference type="Pfam" id="PF08281"/>
    </source>
</evidence>
<dbReference type="InterPro" id="IPR013325">
    <property type="entry name" value="RNA_pol_sigma_r2"/>
</dbReference>
<evidence type="ECO:0000256" key="2">
    <source>
        <dbReference type="ARBA" id="ARBA00023015"/>
    </source>
</evidence>
<dbReference type="PROSITE" id="PS01063">
    <property type="entry name" value="SIGMA70_ECF"/>
    <property type="match status" value="1"/>
</dbReference>
<sequence>MGVFKNSHNMQNKQIGREQAMNAGEVSDEVLMTAIAGGALWAMDALYERYARLLYSLAYRMISDHQVAEDLLQESFLSVWRNASSYSARSGAVHSWLFSIIHHRAIDYLRAIQRRATLNPVSLDAVNPEDYFDSSDTWEQVWTSYQQAQVRQAIMALSKEQRLVIELAYFQGWTQAEIAEGCHLPLGTVKARMRLGLLHLKRLLEQQGLQER</sequence>
<dbReference type="PANTHER" id="PTHR43133">
    <property type="entry name" value="RNA POLYMERASE ECF-TYPE SIGMA FACTO"/>
    <property type="match status" value="1"/>
</dbReference>
<dbReference type="GO" id="GO:0000428">
    <property type="term" value="C:DNA-directed RNA polymerase complex"/>
    <property type="evidence" value="ECO:0007669"/>
    <property type="project" value="UniProtKB-KW"/>
</dbReference>
<accession>A0A8J3IKC2</accession>
<dbReference type="EMBL" id="BNJK01000001">
    <property type="protein sequence ID" value="GHO95373.1"/>
    <property type="molecule type" value="Genomic_DNA"/>
</dbReference>
<dbReference type="Gene3D" id="1.10.10.10">
    <property type="entry name" value="Winged helix-like DNA-binding domain superfamily/Winged helix DNA-binding domain"/>
    <property type="match status" value="1"/>
</dbReference>
<evidence type="ECO:0000256" key="6">
    <source>
        <dbReference type="RuleBase" id="RU000716"/>
    </source>
</evidence>
<dbReference type="GO" id="GO:0006352">
    <property type="term" value="P:DNA-templated transcription initiation"/>
    <property type="evidence" value="ECO:0007669"/>
    <property type="project" value="InterPro"/>
</dbReference>
<dbReference type="SUPFAM" id="SSF88946">
    <property type="entry name" value="Sigma2 domain of RNA polymerase sigma factors"/>
    <property type="match status" value="1"/>
</dbReference>
<dbReference type="NCBIfam" id="TIGR02937">
    <property type="entry name" value="sigma70-ECF"/>
    <property type="match status" value="1"/>
</dbReference>
<dbReference type="InterPro" id="IPR014284">
    <property type="entry name" value="RNA_pol_sigma-70_dom"/>
</dbReference>
<keyword evidence="10" id="KW-1185">Reference proteome</keyword>
<dbReference type="GO" id="GO:0003677">
    <property type="term" value="F:DNA binding"/>
    <property type="evidence" value="ECO:0007669"/>
    <property type="project" value="UniProtKB-KW"/>
</dbReference>
<dbReference type="GO" id="GO:0006950">
    <property type="term" value="P:response to stress"/>
    <property type="evidence" value="ECO:0007669"/>
    <property type="project" value="UniProtKB-ARBA"/>
</dbReference>
<evidence type="ECO:0000256" key="5">
    <source>
        <dbReference type="ARBA" id="ARBA00023163"/>
    </source>
</evidence>
<dbReference type="InterPro" id="IPR007627">
    <property type="entry name" value="RNA_pol_sigma70_r2"/>
</dbReference>
<feature type="domain" description="RNA polymerase sigma-70 region 2" evidence="7">
    <location>
        <begin position="46"/>
        <end position="114"/>
    </location>
</feature>
<dbReference type="InterPro" id="IPR013324">
    <property type="entry name" value="RNA_pol_sigma_r3/r4-like"/>
</dbReference>
<organism evidence="9 10">
    <name type="scientific">Reticulibacter mediterranei</name>
    <dbReference type="NCBI Taxonomy" id="2778369"/>
    <lineage>
        <taxon>Bacteria</taxon>
        <taxon>Bacillati</taxon>
        <taxon>Chloroflexota</taxon>
        <taxon>Ktedonobacteria</taxon>
        <taxon>Ktedonobacterales</taxon>
        <taxon>Reticulibacteraceae</taxon>
        <taxon>Reticulibacter</taxon>
    </lineage>
</organism>
<keyword evidence="3 6" id="KW-0731">Sigma factor</keyword>
<feature type="domain" description="RNA polymerase sigma factor 70 region 4 type 2" evidence="8">
    <location>
        <begin position="149"/>
        <end position="200"/>
    </location>
</feature>
<dbReference type="Pfam" id="PF04542">
    <property type="entry name" value="Sigma70_r2"/>
    <property type="match status" value="1"/>
</dbReference>
<dbReference type="InterPro" id="IPR000838">
    <property type="entry name" value="RNA_pol_sigma70_ECF_CS"/>
</dbReference>
<reference evidence="9" key="1">
    <citation type="submission" date="2020-10" db="EMBL/GenBank/DDBJ databases">
        <title>Taxonomic study of unclassified bacteria belonging to the class Ktedonobacteria.</title>
        <authorList>
            <person name="Yabe S."/>
            <person name="Wang C.M."/>
            <person name="Zheng Y."/>
            <person name="Sakai Y."/>
            <person name="Cavaletti L."/>
            <person name="Monciardini P."/>
            <person name="Donadio S."/>
        </authorList>
    </citation>
    <scope>NUCLEOTIDE SEQUENCE</scope>
    <source>
        <strain evidence="9">ID150040</strain>
    </source>
</reference>
<dbReference type="InterPro" id="IPR039425">
    <property type="entry name" value="RNA_pol_sigma-70-like"/>
</dbReference>
<comment type="similarity">
    <text evidence="1 6">Belongs to the sigma-70 factor family. ECF subfamily.</text>
</comment>
<gene>
    <name evidence="9" type="ORF">KSF_054210</name>
</gene>
<dbReference type="SUPFAM" id="SSF88659">
    <property type="entry name" value="Sigma3 and sigma4 domains of RNA polymerase sigma factors"/>
    <property type="match status" value="1"/>
</dbReference>
<evidence type="ECO:0000313" key="10">
    <source>
        <dbReference type="Proteomes" id="UP000597444"/>
    </source>
</evidence>
<evidence type="ECO:0000256" key="3">
    <source>
        <dbReference type="ARBA" id="ARBA00023082"/>
    </source>
</evidence>
<evidence type="ECO:0000256" key="4">
    <source>
        <dbReference type="ARBA" id="ARBA00023125"/>
    </source>
</evidence>